<dbReference type="SMART" id="SM00419">
    <property type="entry name" value="HTH_CRP"/>
    <property type="match status" value="1"/>
</dbReference>
<evidence type="ECO:0000259" key="4">
    <source>
        <dbReference type="PROSITE" id="PS51063"/>
    </source>
</evidence>
<feature type="domain" description="HTH crp-type" evidence="4">
    <location>
        <begin position="149"/>
        <end position="219"/>
    </location>
</feature>
<gene>
    <name evidence="5" type="ORF">MAE02_60780</name>
</gene>
<accession>A0A512C2D9</accession>
<dbReference type="Proteomes" id="UP000321085">
    <property type="component" value="Unassembled WGS sequence"/>
</dbReference>
<dbReference type="Pfam" id="PF00027">
    <property type="entry name" value="cNMP_binding"/>
    <property type="match status" value="1"/>
</dbReference>
<dbReference type="InterPro" id="IPR014710">
    <property type="entry name" value="RmlC-like_jellyroll"/>
</dbReference>
<dbReference type="InterPro" id="IPR036388">
    <property type="entry name" value="WH-like_DNA-bd_sf"/>
</dbReference>
<dbReference type="GO" id="GO:0006355">
    <property type="term" value="P:regulation of DNA-templated transcription"/>
    <property type="evidence" value="ECO:0007669"/>
    <property type="project" value="InterPro"/>
</dbReference>
<sequence length="239" mass="27293">MISLLIRKLEWRDIISDEEKQALEDAAGRVFEVQADDDMVRDGDRPNSSTLLLEGFAARYKLLSNGKRQITAIHVPGDFIDLHSFLLKTMDHSIVALTPCRICLFPHDGLRDITGRMPHLGRLLWLNTLIDGAIHREWLVAMGRRPALSQIAHLICELFLRLQIVGLTDDYSFRLPLTQAELGDALGLSTVHVNRTIQELRANGLVAWRGDMIHIEDWPRLQQFAEFDPTFLNLENEPR</sequence>
<evidence type="ECO:0000313" key="5">
    <source>
        <dbReference type="EMBL" id="GEO18382.1"/>
    </source>
</evidence>
<dbReference type="Gene3D" id="1.10.10.10">
    <property type="entry name" value="Winged helix-like DNA-binding domain superfamily/Winged helix DNA-binding domain"/>
    <property type="match status" value="1"/>
</dbReference>
<dbReference type="PROSITE" id="PS51063">
    <property type="entry name" value="HTH_CRP_2"/>
    <property type="match status" value="1"/>
</dbReference>
<evidence type="ECO:0000256" key="2">
    <source>
        <dbReference type="ARBA" id="ARBA00023125"/>
    </source>
</evidence>
<keyword evidence="1" id="KW-0805">Transcription regulation</keyword>
<dbReference type="RefSeq" id="WP_114187523.1">
    <property type="nucleotide sequence ID" value="NZ_BJYU01000187.1"/>
</dbReference>
<dbReference type="Gene3D" id="2.60.120.10">
    <property type="entry name" value="Jelly Rolls"/>
    <property type="match status" value="1"/>
</dbReference>
<dbReference type="OrthoDB" id="7584044at2"/>
<name>A0A512C2D9_9HYPH</name>
<dbReference type="InterPro" id="IPR036390">
    <property type="entry name" value="WH_DNA-bd_sf"/>
</dbReference>
<dbReference type="InterPro" id="IPR018490">
    <property type="entry name" value="cNMP-bd_dom_sf"/>
</dbReference>
<dbReference type="EMBL" id="BJYU01000187">
    <property type="protein sequence ID" value="GEO18382.1"/>
    <property type="molecule type" value="Genomic_DNA"/>
</dbReference>
<proteinExistence type="predicted"/>
<comment type="caution">
    <text evidence="5">The sequence shown here is derived from an EMBL/GenBank/DDBJ whole genome shotgun (WGS) entry which is preliminary data.</text>
</comment>
<dbReference type="Pfam" id="PF13545">
    <property type="entry name" value="HTH_Crp_2"/>
    <property type="match status" value="1"/>
</dbReference>
<dbReference type="CDD" id="cd00038">
    <property type="entry name" value="CAP_ED"/>
    <property type="match status" value="1"/>
</dbReference>
<reference evidence="5 6" key="1">
    <citation type="submission" date="2019-07" db="EMBL/GenBank/DDBJ databases">
        <title>Whole genome shotgun sequence of Microvirga aerophila NBRC 106136.</title>
        <authorList>
            <person name="Hosoyama A."/>
            <person name="Uohara A."/>
            <person name="Ohji S."/>
            <person name="Ichikawa N."/>
        </authorList>
    </citation>
    <scope>NUCLEOTIDE SEQUENCE [LARGE SCALE GENOMIC DNA]</scope>
    <source>
        <strain evidence="5 6">NBRC 106136</strain>
    </source>
</reference>
<dbReference type="SUPFAM" id="SSF46785">
    <property type="entry name" value="Winged helix' DNA-binding domain"/>
    <property type="match status" value="1"/>
</dbReference>
<organism evidence="5 6">
    <name type="scientific">Microvirga aerophila</name>
    <dbReference type="NCBI Taxonomy" id="670291"/>
    <lineage>
        <taxon>Bacteria</taxon>
        <taxon>Pseudomonadati</taxon>
        <taxon>Pseudomonadota</taxon>
        <taxon>Alphaproteobacteria</taxon>
        <taxon>Hyphomicrobiales</taxon>
        <taxon>Methylobacteriaceae</taxon>
        <taxon>Microvirga</taxon>
    </lineage>
</organism>
<evidence type="ECO:0000256" key="1">
    <source>
        <dbReference type="ARBA" id="ARBA00023015"/>
    </source>
</evidence>
<dbReference type="GO" id="GO:0003677">
    <property type="term" value="F:DNA binding"/>
    <property type="evidence" value="ECO:0007669"/>
    <property type="project" value="UniProtKB-KW"/>
</dbReference>
<dbReference type="InterPro" id="IPR000595">
    <property type="entry name" value="cNMP-bd_dom"/>
</dbReference>
<keyword evidence="3" id="KW-0804">Transcription</keyword>
<protein>
    <submittedName>
        <fullName evidence="5">Crp/Fnr family transcriptional regulator</fullName>
    </submittedName>
</protein>
<keyword evidence="2" id="KW-0238">DNA-binding</keyword>
<dbReference type="InterPro" id="IPR012318">
    <property type="entry name" value="HTH_CRP"/>
</dbReference>
<keyword evidence="6" id="KW-1185">Reference proteome</keyword>
<evidence type="ECO:0000256" key="3">
    <source>
        <dbReference type="ARBA" id="ARBA00023163"/>
    </source>
</evidence>
<evidence type="ECO:0000313" key="6">
    <source>
        <dbReference type="Proteomes" id="UP000321085"/>
    </source>
</evidence>
<dbReference type="SUPFAM" id="SSF51206">
    <property type="entry name" value="cAMP-binding domain-like"/>
    <property type="match status" value="1"/>
</dbReference>
<dbReference type="AlphaFoldDB" id="A0A512C2D9"/>